<reference evidence="2" key="1">
    <citation type="journal article" date="2020" name="Stud. Mycol.">
        <title>101 Dothideomycetes genomes: a test case for predicting lifestyles and emergence of pathogens.</title>
        <authorList>
            <person name="Haridas S."/>
            <person name="Albert R."/>
            <person name="Binder M."/>
            <person name="Bloem J."/>
            <person name="Labutti K."/>
            <person name="Salamov A."/>
            <person name="Andreopoulos B."/>
            <person name="Baker S."/>
            <person name="Barry K."/>
            <person name="Bills G."/>
            <person name="Bluhm B."/>
            <person name="Cannon C."/>
            <person name="Castanera R."/>
            <person name="Culley D."/>
            <person name="Daum C."/>
            <person name="Ezra D."/>
            <person name="Gonzalez J."/>
            <person name="Henrissat B."/>
            <person name="Kuo A."/>
            <person name="Liang C."/>
            <person name="Lipzen A."/>
            <person name="Lutzoni F."/>
            <person name="Magnuson J."/>
            <person name="Mondo S."/>
            <person name="Nolan M."/>
            <person name="Ohm R."/>
            <person name="Pangilinan J."/>
            <person name="Park H.-J."/>
            <person name="Ramirez L."/>
            <person name="Alfaro M."/>
            <person name="Sun H."/>
            <person name="Tritt A."/>
            <person name="Yoshinaga Y."/>
            <person name="Zwiers L.-H."/>
            <person name="Turgeon B."/>
            <person name="Goodwin S."/>
            <person name="Spatafora J."/>
            <person name="Crous P."/>
            <person name="Grigoriev I."/>
        </authorList>
    </citation>
    <scope>NUCLEOTIDE SEQUENCE</scope>
    <source>
        <strain evidence="2">CBS 175.79</strain>
    </source>
</reference>
<organism evidence="2 3">
    <name type="scientific">Aaosphaeria arxii CBS 175.79</name>
    <dbReference type="NCBI Taxonomy" id="1450172"/>
    <lineage>
        <taxon>Eukaryota</taxon>
        <taxon>Fungi</taxon>
        <taxon>Dikarya</taxon>
        <taxon>Ascomycota</taxon>
        <taxon>Pezizomycotina</taxon>
        <taxon>Dothideomycetes</taxon>
        <taxon>Pleosporomycetidae</taxon>
        <taxon>Pleosporales</taxon>
        <taxon>Pleosporales incertae sedis</taxon>
        <taxon>Aaosphaeria</taxon>
    </lineage>
</organism>
<evidence type="ECO:0000259" key="1">
    <source>
        <dbReference type="PROSITE" id="PS51725"/>
    </source>
</evidence>
<proteinExistence type="predicted"/>
<sequence>MSSSFDIIAVIQPRPGKEGRVEDLLKVAAAAVKANEPGTLRYHVMKQTKVKPGQAPAFIMLETYKDEQSLGIHAASKDFKALGRAFKQEDLLAEPMKPYFTKEVGGFASKL</sequence>
<evidence type="ECO:0000313" key="3">
    <source>
        <dbReference type="Proteomes" id="UP000799778"/>
    </source>
</evidence>
<keyword evidence="2" id="KW-0560">Oxidoreductase</keyword>
<keyword evidence="3" id="KW-1185">Reference proteome</keyword>
<dbReference type="PROSITE" id="PS51725">
    <property type="entry name" value="ABM"/>
    <property type="match status" value="1"/>
</dbReference>
<dbReference type="GO" id="GO:0004497">
    <property type="term" value="F:monooxygenase activity"/>
    <property type="evidence" value="ECO:0007669"/>
    <property type="project" value="UniProtKB-KW"/>
</dbReference>
<accession>A0A6A5XCK3</accession>
<name>A0A6A5XCK3_9PLEO</name>
<keyword evidence="2" id="KW-0503">Monooxygenase</keyword>
<protein>
    <submittedName>
        <fullName evidence="2">Antibiotic biosynthesis monooxygenase-like protein</fullName>
    </submittedName>
</protein>
<dbReference type="RefSeq" id="XP_033378989.1">
    <property type="nucleotide sequence ID" value="XM_033529298.1"/>
</dbReference>
<dbReference type="PANTHER" id="PTHR40624">
    <property type="entry name" value="BIOSYNTHESIS MONOOXYGENASE, PUTATIVE (AFU_ORTHOLOGUE AFUA_1G12025)-RELATED"/>
    <property type="match status" value="1"/>
</dbReference>
<dbReference type="OrthoDB" id="10011777at2759"/>
<dbReference type="Pfam" id="PF03992">
    <property type="entry name" value="ABM"/>
    <property type="match status" value="1"/>
</dbReference>
<dbReference type="SUPFAM" id="SSF54909">
    <property type="entry name" value="Dimeric alpha+beta barrel"/>
    <property type="match status" value="1"/>
</dbReference>
<feature type="domain" description="ABM" evidence="1">
    <location>
        <begin position="5"/>
        <end position="100"/>
    </location>
</feature>
<dbReference type="InterPro" id="IPR007138">
    <property type="entry name" value="ABM_dom"/>
</dbReference>
<evidence type="ECO:0000313" key="2">
    <source>
        <dbReference type="EMBL" id="KAF2010650.1"/>
    </source>
</evidence>
<dbReference type="Gene3D" id="3.30.70.100">
    <property type="match status" value="1"/>
</dbReference>
<gene>
    <name evidence="2" type="ORF">BU24DRAFT_427761</name>
</gene>
<dbReference type="AlphaFoldDB" id="A0A6A5XCK3"/>
<dbReference type="PANTHER" id="PTHR40624:SF1">
    <property type="entry name" value="BIOSYNTHESIS MONOOXYGENASE, PUTATIVE (AFU_ORTHOLOGUE AFUA_1G12025)-RELATED"/>
    <property type="match status" value="1"/>
</dbReference>
<dbReference type="InterPro" id="IPR011008">
    <property type="entry name" value="Dimeric_a/b-barrel"/>
</dbReference>
<dbReference type="GeneID" id="54286695"/>
<dbReference type="EMBL" id="ML978076">
    <property type="protein sequence ID" value="KAF2010650.1"/>
    <property type="molecule type" value="Genomic_DNA"/>
</dbReference>
<dbReference type="Proteomes" id="UP000799778">
    <property type="component" value="Unassembled WGS sequence"/>
</dbReference>